<dbReference type="InterPro" id="IPR014958">
    <property type="entry name" value="DGC"/>
</dbReference>
<accession>A0A150IVE0</accession>
<dbReference type="Pfam" id="PF08859">
    <property type="entry name" value="DGC"/>
    <property type="match status" value="1"/>
</dbReference>
<proteinExistence type="predicted"/>
<comment type="caution">
    <text evidence="1">The sequence shown here is derived from an EMBL/GenBank/DDBJ whole genome shotgun (WGS) entry which is preliminary data.</text>
</comment>
<dbReference type="Proteomes" id="UP000075578">
    <property type="component" value="Unassembled WGS sequence"/>
</dbReference>
<organism evidence="1 2">
    <name type="scientific">Candidatus Methanofastidiosum methylothiophilum</name>
    <dbReference type="NCBI Taxonomy" id="1705564"/>
    <lineage>
        <taxon>Archaea</taxon>
        <taxon>Methanobacteriati</taxon>
        <taxon>Methanobacteriota</taxon>
        <taxon>Stenosarchaea group</taxon>
        <taxon>Candidatus Methanofastidiosia</taxon>
        <taxon>Candidatus Methanofastidiosales</taxon>
        <taxon>Candidatus Methanofastidiosaceae</taxon>
        <taxon>Candidatus Methanofastidiosum</taxon>
    </lineage>
</organism>
<evidence type="ECO:0000313" key="2">
    <source>
        <dbReference type="Proteomes" id="UP000075578"/>
    </source>
</evidence>
<name>A0A150IVE0_9EURY</name>
<sequence length="120" mass="13132">MKALYVCFGCLSNTGRLTGLAGLKAVEKIGLDKANIFCLPGLAVNVPNTIEKAKSAEKIICVDGCAMECAKKVVEFAGFKCDKSIQLVRDLEITKSKPLDYTEKDLDRVTNYIVESLNRI</sequence>
<dbReference type="EMBL" id="LNGD01000124">
    <property type="protein sequence ID" value="KYC48920.1"/>
    <property type="molecule type" value="Genomic_DNA"/>
</dbReference>
<protein>
    <submittedName>
        <fullName evidence="1">DGC domain protein</fullName>
    </submittedName>
</protein>
<dbReference type="AlphaFoldDB" id="A0A150IVE0"/>
<gene>
    <name evidence="1" type="ORF">AMQ74_01532</name>
</gene>
<reference evidence="1 2" key="1">
    <citation type="journal article" date="2016" name="ISME J.">
        <title>Chasing the elusive Euryarchaeota class WSA2: genomes reveal a uniquely fastidious methyl-reducing methanogen.</title>
        <authorList>
            <person name="Nobu M.K."/>
            <person name="Narihiro T."/>
            <person name="Kuroda K."/>
            <person name="Mei R."/>
            <person name="Liu W.T."/>
        </authorList>
    </citation>
    <scope>NUCLEOTIDE SEQUENCE [LARGE SCALE GENOMIC DNA]</scope>
    <source>
        <strain evidence="1">U1lsi0528_Bin089</strain>
    </source>
</reference>
<evidence type="ECO:0000313" key="1">
    <source>
        <dbReference type="EMBL" id="KYC48920.1"/>
    </source>
</evidence>